<protein>
    <submittedName>
        <fullName evidence="7">Uncharacterized protein</fullName>
    </submittedName>
</protein>
<dbReference type="PANTHER" id="PTHR47980">
    <property type="entry name" value="LD44762P"/>
    <property type="match status" value="1"/>
</dbReference>
<dbReference type="SMART" id="SM00173">
    <property type="entry name" value="RAS"/>
    <property type="match status" value="1"/>
</dbReference>
<keyword evidence="4" id="KW-0449">Lipoprotein</keyword>
<keyword evidence="3" id="KW-0342">GTP-binding</keyword>
<sequence length="247" mass="27964">MDEHHSLAQHLEVSGVSAGDSEHVLSQSRPHTPSPGGENWWNSRYDFAAKIIILGNYGVGKTTLLNTLGNLEEPEDSAGCRCTAFRPGEYVEMEAVRNNKRVLIRIMDTGGQERFRSITSSYFRGAHGCLLMFDVTNEESFDSMMNWYNDLNVYAAADHINALLVGTTTSHRERRVSAERAFKLAEQLQITYAETNVRDQQTVLWILQRLVNSVIVSRARRQSLAITIMPTLRERPAKKKKIKCCVF</sequence>
<evidence type="ECO:0000313" key="8">
    <source>
        <dbReference type="Proteomes" id="UP001519460"/>
    </source>
</evidence>
<comment type="similarity">
    <text evidence="1">Belongs to the small GTPase superfamily. Rab family.</text>
</comment>
<dbReference type="SUPFAM" id="SSF52540">
    <property type="entry name" value="P-loop containing nucleoside triphosphate hydrolases"/>
    <property type="match status" value="1"/>
</dbReference>
<dbReference type="NCBIfam" id="TIGR00231">
    <property type="entry name" value="small_GTP"/>
    <property type="match status" value="1"/>
</dbReference>
<dbReference type="FunFam" id="3.40.50.300:FF:001447">
    <property type="entry name" value="Ras-related protein Rab-1B"/>
    <property type="match status" value="1"/>
</dbReference>
<name>A0ABD0JZ97_9CAEN</name>
<dbReference type="InterPro" id="IPR005225">
    <property type="entry name" value="Small_GTP-bd"/>
</dbReference>
<dbReference type="PRINTS" id="PR00449">
    <property type="entry name" value="RASTRNSFRMNG"/>
</dbReference>
<keyword evidence="2" id="KW-0547">Nucleotide-binding</keyword>
<dbReference type="InterPro" id="IPR001806">
    <property type="entry name" value="Small_GTPase"/>
</dbReference>
<dbReference type="PROSITE" id="PS51421">
    <property type="entry name" value="RAS"/>
    <property type="match status" value="1"/>
</dbReference>
<dbReference type="SMART" id="SM00175">
    <property type="entry name" value="RAB"/>
    <property type="match status" value="1"/>
</dbReference>
<dbReference type="GO" id="GO:0005525">
    <property type="term" value="F:GTP binding"/>
    <property type="evidence" value="ECO:0007669"/>
    <property type="project" value="UniProtKB-KW"/>
</dbReference>
<dbReference type="InterPro" id="IPR027417">
    <property type="entry name" value="P-loop_NTPase"/>
</dbReference>
<dbReference type="SMART" id="SM00174">
    <property type="entry name" value="RHO"/>
    <property type="match status" value="1"/>
</dbReference>
<organism evidence="7 8">
    <name type="scientific">Batillaria attramentaria</name>
    <dbReference type="NCBI Taxonomy" id="370345"/>
    <lineage>
        <taxon>Eukaryota</taxon>
        <taxon>Metazoa</taxon>
        <taxon>Spiralia</taxon>
        <taxon>Lophotrochozoa</taxon>
        <taxon>Mollusca</taxon>
        <taxon>Gastropoda</taxon>
        <taxon>Caenogastropoda</taxon>
        <taxon>Sorbeoconcha</taxon>
        <taxon>Cerithioidea</taxon>
        <taxon>Batillariidae</taxon>
        <taxon>Batillaria</taxon>
    </lineage>
</organism>
<dbReference type="InterPro" id="IPR050305">
    <property type="entry name" value="Small_GTPase_Rab"/>
</dbReference>
<reference evidence="7 8" key="1">
    <citation type="journal article" date="2023" name="Sci. Data">
        <title>Genome assembly of the Korean intertidal mud-creeper Batillaria attramentaria.</title>
        <authorList>
            <person name="Patra A.K."/>
            <person name="Ho P.T."/>
            <person name="Jun S."/>
            <person name="Lee S.J."/>
            <person name="Kim Y."/>
            <person name="Won Y.J."/>
        </authorList>
    </citation>
    <scope>NUCLEOTIDE SEQUENCE [LARGE SCALE GENOMIC DNA]</scope>
    <source>
        <strain evidence="7">Wonlab-2016</strain>
    </source>
</reference>
<dbReference type="CDD" id="cd00154">
    <property type="entry name" value="Rab"/>
    <property type="match status" value="1"/>
</dbReference>
<keyword evidence="8" id="KW-1185">Reference proteome</keyword>
<dbReference type="AlphaFoldDB" id="A0ABD0JZ97"/>
<evidence type="ECO:0000313" key="7">
    <source>
        <dbReference type="EMBL" id="KAK7480045.1"/>
    </source>
</evidence>
<proteinExistence type="inferred from homology"/>
<evidence type="ECO:0000256" key="3">
    <source>
        <dbReference type="ARBA" id="ARBA00023134"/>
    </source>
</evidence>
<dbReference type="EMBL" id="JACVVK020000289">
    <property type="protein sequence ID" value="KAK7480045.1"/>
    <property type="molecule type" value="Genomic_DNA"/>
</dbReference>
<evidence type="ECO:0000256" key="2">
    <source>
        <dbReference type="ARBA" id="ARBA00022741"/>
    </source>
</evidence>
<dbReference type="PROSITE" id="PS51419">
    <property type="entry name" value="RAB"/>
    <property type="match status" value="1"/>
</dbReference>
<evidence type="ECO:0000256" key="6">
    <source>
        <dbReference type="SAM" id="MobiDB-lite"/>
    </source>
</evidence>
<comment type="caution">
    <text evidence="7">The sequence shown here is derived from an EMBL/GenBank/DDBJ whole genome shotgun (WGS) entry which is preliminary data.</text>
</comment>
<dbReference type="Pfam" id="PF00071">
    <property type="entry name" value="Ras"/>
    <property type="match status" value="1"/>
</dbReference>
<evidence type="ECO:0000256" key="4">
    <source>
        <dbReference type="ARBA" id="ARBA00023288"/>
    </source>
</evidence>
<gene>
    <name evidence="7" type="ORF">BaRGS_00028682</name>
</gene>
<feature type="region of interest" description="Disordered" evidence="6">
    <location>
        <begin position="18"/>
        <end position="37"/>
    </location>
</feature>
<evidence type="ECO:0000256" key="5">
    <source>
        <dbReference type="ARBA" id="ARBA00023289"/>
    </source>
</evidence>
<dbReference type="Proteomes" id="UP001519460">
    <property type="component" value="Unassembled WGS sequence"/>
</dbReference>
<evidence type="ECO:0000256" key="1">
    <source>
        <dbReference type="ARBA" id="ARBA00006270"/>
    </source>
</evidence>
<dbReference type="Gene3D" id="3.40.50.300">
    <property type="entry name" value="P-loop containing nucleotide triphosphate hydrolases"/>
    <property type="match status" value="1"/>
</dbReference>
<keyword evidence="5" id="KW-0636">Prenylation</keyword>
<accession>A0ABD0JZ97</accession>